<keyword evidence="1" id="KW-0597">Phosphoprotein</keyword>
<dbReference type="GO" id="GO:0071111">
    <property type="term" value="F:cyclic-guanylate-specific phosphodiesterase activity"/>
    <property type="evidence" value="ECO:0007669"/>
    <property type="project" value="InterPro"/>
</dbReference>
<dbReference type="SUPFAM" id="SSF52172">
    <property type="entry name" value="CheY-like"/>
    <property type="match status" value="1"/>
</dbReference>
<dbReference type="EMBL" id="MJGC01000025">
    <property type="protein sequence ID" value="OEJ76888.1"/>
    <property type="molecule type" value="Genomic_DNA"/>
</dbReference>
<dbReference type="CDD" id="cd00156">
    <property type="entry name" value="REC"/>
    <property type="match status" value="1"/>
</dbReference>
<accession>A0A1E5QQF3</accession>
<dbReference type="RefSeq" id="WP_069965597.1">
    <property type="nucleotide sequence ID" value="NZ_CM124774.1"/>
</dbReference>
<dbReference type="InterPro" id="IPR043128">
    <property type="entry name" value="Rev_trsase/Diguanyl_cyclase"/>
</dbReference>
<dbReference type="InterPro" id="IPR000160">
    <property type="entry name" value="GGDEF_dom"/>
</dbReference>
<evidence type="ECO:0000259" key="3">
    <source>
        <dbReference type="PROSITE" id="PS50883"/>
    </source>
</evidence>
<dbReference type="Pfam" id="PF00990">
    <property type="entry name" value="GGDEF"/>
    <property type="match status" value="1"/>
</dbReference>
<feature type="domain" description="EAL" evidence="3">
    <location>
        <begin position="345"/>
        <end position="603"/>
    </location>
</feature>
<dbReference type="CDD" id="cd01948">
    <property type="entry name" value="EAL"/>
    <property type="match status" value="1"/>
</dbReference>
<reference evidence="5" key="1">
    <citation type="submission" date="2016-09" db="EMBL/GenBank/DDBJ databases">
        <title>Draft genome of thermotolerant cyanobacterium Desertifilum sp. strain IPPAS B-1220.</title>
        <authorList>
            <person name="Sinetova M.A."/>
            <person name="Bolakhan K."/>
            <person name="Zayadan B.K."/>
            <person name="Mironov K.S."/>
            <person name="Ustinova V."/>
            <person name="Kupriyanova E.V."/>
            <person name="Sidorov R.A."/>
            <person name="Skrypnik A.N."/>
            <person name="Gogoleva N.E."/>
            <person name="Gogolev Y.V."/>
            <person name="Los D.A."/>
        </authorList>
    </citation>
    <scope>NUCLEOTIDE SEQUENCE [LARGE SCALE GENOMIC DNA]</scope>
    <source>
        <strain evidence="5">IPPAS B-1220</strain>
    </source>
</reference>
<evidence type="ECO:0000256" key="1">
    <source>
        <dbReference type="PROSITE-ProRule" id="PRU00169"/>
    </source>
</evidence>
<dbReference type="Gene3D" id="3.20.20.450">
    <property type="entry name" value="EAL domain"/>
    <property type="match status" value="1"/>
</dbReference>
<gene>
    <name evidence="5" type="ORF">BH720_02620</name>
</gene>
<feature type="domain" description="Response regulatory" evidence="2">
    <location>
        <begin position="6"/>
        <end position="122"/>
    </location>
</feature>
<dbReference type="SUPFAM" id="SSF141868">
    <property type="entry name" value="EAL domain-like"/>
    <property type="match status" value="1"/>
</dbReference>
<comment type="caution">
    <text evidence="5">The sequence shown here is derived from an EMBL/GenBank/DDBJ whole genome shotgun (WGS) entry which is preliminary data.</text>
</comment>
<dbReference type="GO" id="GO:0000160">
    <property type="term" value="P:phosphorelay signal transduction system"/>
    <property type="evidence" value="ECO:0007669"/>
    <property type="project" value="InterPro"/>
</dbReference>
<dbReference type="InterPro" id="IPR029787">
    <property type="entry name" value="Nucleotide_cyclase"/>
</dbReference>
<dbReference type="InterPro" id="IPR001633">
    <property type="entry name" value="EAL_dom"/>
</dbReference>
<dbReference type="Gene3D" id="3.30.70.270">
    <property type="match status" value="1"/>
</dbReference>
<dbReference type="InterPro" id="IPR035919">
    <property type="entry name" value="EAL_sf"/>
</dbReference>
<dbReference type="CDD" id="cd01949">
    <property type="entry name" value="GGDEF"/>
    <property type="match status" value="1"/>
</dbReference>
<dbReference type="PROSITE" id="PS50110">
    <property type="entry name" value="RESPONSE_REGULATORY"/>
    <property type="match status" value="1"/>
</dbReference>
<evidence type="ECO:0000313" key="5">
    <source>
        <dbReference type="EMBL" id="OEJ76888.1"/>
    </source>
</evidence>
<dbReference type="SUPFAM" id="SSF55073">
    <property type="entry name" value="Nucleotide cyclase"/>
    <property type="match status" value="1"/>
</dbReference>
<dbReference type="InterPro" id="IPR001789">
    <property type="entry name" value="Sig_transdc_resp-reg_receiver"/>
</dbReference>
<protein>
    <submittedName>
        <fullName evidence="5">Diguanylate cyclase</fullName>
    </submittedName>
</protein>
<dbReference type="PANTHER" id="PTHR33121">
    <property type="entry name" value="CYCLIC DI-GMP PHOSPHODIESTERASE PDEF"/>
    <property type="match status" value="1"/>
</dbReference>
<dbReference type="SMART" id="SM00267">
    <property type="entry name" value="GGDEF"/>
    <property type="match status" value="1"/>
</dbReference>
<dbReference type="AlphaFoldDB" id="A0A1E5QQF3"/>
<evidence type="ECO:0000259" key="2">
    <source>
        <dbReference type="PROSITE" id="PS50110"/>
    </source>
</evidence>
<dbReference type="FunFam" id="3.20.20.450:FF:000001">
    <property type="entry name" value="Cyclic di-GMP phosphodiesterase yahA"/>
    <property type="match status" value="1"/>
</dbReference>
<name>A0A1E5QQF3_9CYAN</name>
<dbReference type="Pfam" id="PF00563">
    <property type="entry name" value="EAL"/>
    <property type="match status" value="1"/>
</dbReference>
<dbReference type="OrthoDB" id="425396at2"/>
<dbReference type="InterPro" id="IPR011006">
    <property type="entry name" value="CheY-like_superfamily"/>
</dbReference>
<feature type="domain" description="GGDEF" evidence="4">
    <location>
        <begin position="185"/>
        <end position="318"/>
    </location>
</feature>
<dbReference type="InterPro" id="IPR050706">
    <property type="entry name" value="Cyclic-di-GMP_PDE-like"/>
</dbReference>
<dbReference type="Pfam" id="PF00072">
    <property type="entry name" value="Response_reg"/>
    <property type="match status" value="1"/>
</dbReference>
<organism evidence="5">
    <name type="scientific">Desertifilum tharense IPPAS B-1220</name>
    <dbReference type="NCBI Taxonomy" id="1781255"/>
    <lineage>
        <taxon>Bacteria</taxon>
        <taxon>Bacillati</taxon>
        <taxon>Cyanobacteriota</taxon>
        <taxon>Cyanophyceae</taxon>
        <taxon>Desertifilales</taxon>
        <taxon>Desertifilaceae</taxon>
        <taxon>Desertifilum</taxon>
    </lineage>
</organism>
<dbReference type="PROSITE" id="PS50887">
    <property type="entry name" value="GGDEF"/>
    <property type="match status" value="1"/>
</dbReference>
<dbReference type="SMART" id="SM00448">
    <property type="entry name" value="REC"/>
    <property type="match status" value="1"/>
</dbReference>
<feature type="modified residue" description="4-aspartylphosphate" evidence="1">
    <location>
        <position position="57"/>
    </location>
</feature>
<dbReference type="Gene3D" id="3.40.50.2300">
    <property type="match status" value="1"/>
</dbReference>
<dbReference type="NCBIfam" id="TIGR00254">
    <property type="entry name" value="GGDEF"/>
    <property type="match status" value="1"/>
</dbReference>
<evidence type="ECO:0000259" key="4">
    <source>
        <dbReference type="PROSITE" id="PS50887"/>
    </source>
</evidence>
<dbReference type="SMART" id="SM00052">
    <property type="entry name" value="EAL"/>
    <property type="match status" value="1"/>
</dbReference>
<dbReference type="PROSITE" id="PS50883">
    <property type="entry name" value="EAL"/>
    <property type="match status" value="1"/>
</dbReference>
<sequence>MSKLLRVLLVEDSEDDAELLLCELERNGCQTLHLRVDTAPAMQTALETQQWDIVIADYSMPQFSAIAALQLLQSKQLDLPFIIVSGSIGEETAVAAMKAGAHDYLIKGNLARLVPAIEREIREAQLRSERRQALEKLRYLAFYDELTGLPNRALFLEYLRQVSDSQSIRTASPSESPYGNRPSQEPFAVLFLDVDRYQIVKYSLGHLLADRLLVAMGRWLKNFRRSTDIIARVGIDEFAILLAPIQSLEEARNIAQKIHQALKAPFNLDGAVVFSTTSIGIVMSQVGYQQPEELLRAADIAMHHAKLEGRGQTTVFDINMQERAIQRLQLETDLQRAIKQQTRWGNSLPSHPPSAARANLQQLHLYYQPIISLKTGRVTGFEALVRWTHPTRGAVSPAEFIPIAEKTGLIIPLGEWVLLEACRQLSIWKQEFPTLGALNISVNLSGIQLTIPDLPQRIADILRAHNLSGENIKLEITESILMENASKATELLAELKQQQIQLCIDDFGTGYSSLSYLHRLPIDTLKIDRSFINHMESDSKNADIVKSIVNLAHSLGLNVVAEGVENREQLIMLKALDCEDGQGYLFSRPKSAADITEVMKTWSDSAQSDPSLLPSIA</sequence>
<dbReference type="STRING" id="1781255.BH720_02620"/>
<dbReference type="PANTHER" id="PTHR33121:SF70">
    <property type="entry name" value="SIGNALING PROTEIN YKOW"/>
    <property type="match status" value="1"/>
</dbReference>
<proteinExistence type="predicted"/>